<reference evidence="2" key="2">
    <citation type="journal article" date="2023" name="Microorganisms">
        <title>Isolation and Genomic Characteristics of Cat-Borne Campylobacter felis sp. nov. and Sheep-Borne Campylobacter ovis sp. nov.</title>
        <authorList>
            <person name="Wang H."/>
            <person name="Li Y."/>
            <person name="Gu Y."/>
            <person name="Zhou G."/>
            <person name="Chen X."/>
            <person name="Zhang X."/>
            <person name="Shao Z."/>
            <person name="Zhang J."/>
            <person name="Zhang M."/>
        </authorList>
    </citation>
    <scope>NUCLEOTIDE SEQUENCE</scope>
    <source>
        <strain evidence="2">PS10</strain>
    </source>
</reference>
<organism evidence="2 3">
    <name type="scientific">Campylobacter gastrosuis</name>
    <dbReference type="NCBI Taxonomy" id="2974576"/>
    <lineage>
        <taxon>Bacteria</taxon>
        <taxon>Pseudomonadati</taxon>
        <taxon>Campylobacterota</taxon>
        <taxon>Epsilonproteobacteria</taxon>
        <taxon>Campylobacterales</taxon>
        <taxon>Campylobacteraceae</taxon>
        <taxon>Campylobacter</taxon>
    </lineage>
</organism>
<accession>A0ABT7HR34</accession>
<dbReference type="InterPro" id="IPR019724">
    <property type="entry name" value="UPF0763"/>
</dbReference>
<keyword evidence="3" id="KW-1185">Reference proteome</keyword>
<sequence length="156" mass="18077">MMSNKKDALAQIEQISQDFGIKDDERTIFEIVPTENKNEKFLNLKSGSWDGVEPWFGIDEKQNLHTMVSIKSLSALIEAFRRLQKENFELRLEKAIWQNVPIDFGDVWAVAMSEIRSQKQGGDIDLDKILRKIKKAHPNLFVDIKEMMRIRGNAND</sequence>
<evidence type="ECO:0000256" key="1">
    <source>
        <dbReference type="HAMAP-Rule" id="MF_02110"/>
    </source>
</evidence>
<gene>
    <name evidence="2" type="ORF">NYG85_08365</name>
</gene>
<dbReference type="EMBL" id="JANURM010000011">
    <property type="protein sequence ID" value="MDL0089371.1"/>
    <property type="molecule type" value="Genomic_DNA"/>
</dbReference>
<evidence type="ECO:0000313" key="2">
    <source>
        <dbReference type="EMBL" id="MDL0089371.1"/>
    </source>
</evidence>
<proteinExistence type="inferred from homology"/>
<dbReference type="Pfam" id="PF10788">
    <property type="entry name" value="DUF2603"/>
    <property type="match status" value="1"/>
</dbReference>
<reference evidence="2" key="1">
    <citation type="submission" date="2022-08" db="EMBL/GenBank/DDBJ databases">
        <authorList>
            <person name="Wang H."/>
        </authorList>
    </citation>
    <scope>NUCLEOTIDE SEQUENCE</scope>
    <source>
        <strain evidence="2">PS10</strain>
    </source>
</reference>
<evidence type="ECO:0000313" key="3">
    <source>
        <dbReference type="Proteomes" id="UP001173801"/>
    </source>
</evidence>
<protein>
    <recommendedName>
        <fullName evidence="1">UPF0763 protein NYG85_08365</fullName>
    </recommendedName>
</protein>
<dbReference type="Proteomes" id="UP001173801">
    <property type="component" value="Unassembled WGS sequence"/>
</dbReference>
<comment type="similarity">
    <text evidence="1">Belongs to the UPF0763 family.</text>
</comment>
<comment type="caution">
    <text evidence="2">The sequence shown here is derived from an EMBL/GenBank/DDBJ whole genome shotgun (WGS) entry which is preliminary data.</text>
</comment>
<dbReference type="HAMAP" id="MF_02110">
    <property type="entry name" value="UPF0763"/>
    <property type="match status" value="1"/>
</dbReference>
<name>A0ABT7HR34_9BACT</name>